<keyword evidence="3" id="KW-0560">Oxidoreductase</keyword>
<dbReference type="PANTHER" id="PTHR24305:SF168">
    <property type="entry name" value="P450, PUTATIVE (EUROFUNG)-RELATED"/>
    <property type="match status" value="1"/>
</dbReference>
<keyword evidence="2 3" id="KW-0349">Heme</keyword>
<feature type="region of interest" description="Disordered" evidence="4">
    <location>
        <begin position="524"/>
        <end position="543"/>
    </location>
</feature>
<keyword evidence="5" id="KW-1133">Transmembrane helix</keyword>
<evidence type="ECO:0000313" key="7">
    <source>
        <dbReference type="Proteomes" id="UP000327013"/>
    </source>
</evidence>
<dbReference type="PROSITE" id="PS00086">
    <property type="entry name" value="CYTOCHROME_P450"/>
    <property type="match status" value="1"/>
</dbReference>
<evidence type="ECO:0000256" key="5">
    <source>
        <dbReference type="SAM" id="Phobius"/>
    </source>
</evidence>
<dbReference type="SUPFAM" id="SSF48264">
    <property type="entry name" value="Cytochrome P450"/>
    <property type="match status" value="1"/>
</dbReference>
<reference evidence="6 7" key="1">
    <citation type="submission" date="2019-06" db="EMBL/GenBank/DDBJ databases">
        <title>A chromosomal-level reference genome of Carpinus fangiana (Coryloideae, Betulaceae).</title>
        <authorList>
            <person name="Yang X."/>
            <person name="Wang Z."/>
            <person name="Zhang L."/>
            <person name="Hao G."/>
            <person name="Liu J."/>
            <person name="Yang Y."/>
        </authorList>
    </citation>
    <scope>NUCLEOTIDE SEQUENCE [LARGE SCALE GENOMIC DNA]</scope>
    <source>
        <strain evidence="6">Cfa_2016G</strain>
        <tissue evidence="6">Leaf</tissue>
    </source>
</reference>
<evidence type="ECO:0008006" key="8">
    <source>
        <dbReference type="Google" id="ProtNLM"/>
    </source>
</evidence>
<keyword evidence="5" id="KW-0812">Transmembrane</keyword>
<evidence type="ECO:0000256" key="1">
    <source>
        <dbReference type="ARBA" id="ARBA00001971"/>
    </source>
</evidence>
<evidence type="ECO:0000256" key="3">
    <source>
        <dbReference type="RuleBase" id="RU000461"/>
    </source>
</evidence>
<sequence>MPPRDPTSQPIVQQLFSLLRRHFLLVCSICLLVLVVFHLLRVIYTRFFHLAHFRGPPWAPFSRFWISRTIASGDSAQIFVDVNKRYGRLARIGPNHLITDDPEFVRRILAARSHYVRGPWFDAIRINPEEANIVSERDRGKHNHLRYQMSAGYAGKEIDGLEDVMNERVADFVDRIDRNWISTAAKTKVFDIANRIQFFAVDMITHLCFGKPLGFVASDSDVFNFLRTIEMQLPIVQHFSVFLELNELLLRAVRIPFLKKYILPSAKDKSGIGVIMGISRNVIDERYAPGAKPKRDMLGSFMKHGLSANEAETEVSISLVAGSDTTATAIRATLLSIISNPRVYARLQNEIDTAVAAGHLSSPIRDDEARRLPYLQACIKEGLRRFPPITQLRERVVPPEGDVYNGIHIPGGTFIGLNAWGLQLDAVYGDDPDVFRPERWLTDDADLVLRMTQVLELIFGHGTTKCLGAPIALMNLNKIFVELLRRFDIETIDPLKPWKSTCYGIFFQHEFNVRITRREVASCATSDSGDTTSPPNPKSPDSS</sequence>
<dbReference type="OrthoDB" id="3934656at2759"/>
<keyword evidence="7" id="KW-1185">Reference proteome</keyword>
<name>A0A5N6KS88_9ROSI</name>
<dbReference type="AlphaFoldDB" id="A0A5N6KS88"/>
<keyword evidence="2 3" id="KW-0479">Metal-binding</keyword>
<dbReference type="Pfam" id="PF00067">
    <property type="entry name" value="p450"/>
    <property type="match status" value="1"/>
</dbReference>
<feature type="binding site" description="axial binding residue" evidence="2">
    <location>
        <position position="466"/>
    </location>
    <ligand>
        <name>heme</name>
        <dbReference type="ChEBI" id="CHEBI:30413"/>
    </ligand>
    <ligandPart>
        <name>Fe</name>
        <dbReference type="ChEBI" id="CHEBI:18248"/>
    </ligandPart>
</feature>
<proteinExistence type="inferred from homology"/>
<dbReference type="PRINTS" id="PR00385">
    <property type="entry name" value="P450"/>
</dbReference>
<feature type="compositionally biased region" description="Pro residues" evidence="4">
    <location>
        <begin position="534"/>
        <end position="543"/>
    </location>
</feature>
<keyword evidence="5" id="KW-0472">Membrane</keyword>
<protein>
    <recommendedName>
        <fullName evidence="8">Cytochrome P450</fullName>
    </recommendedName>
</protein>
<feature type="compositionally biased region" description="Polar residues" evidence="4">
    <location>
        <begin position="524"/>
        <end position="533"/>
    </location>
</feature>
<dbReference type="Gene3D" id="1.10.630.10">
    <property type="entry name" value="Cytochrome P450"/>
    <property type="match status" value="1"/>
</dbReference>
<evidence type="ECO:0000313" key="6">
    <source>
        <dbReference type="EMBL" id="KAB8342828.1"/>
    </source>
</evidence>
<comment type="cofactor">
    <cofactor evidence="1 2">
        <name>heme</name>
        <dbReference type="ChEBI" id="CHEBI:30413"/>
    </cofactor>
</comment>
<dbReference type="GO" id="GO:0016705">
    <property type="term" value="F:oxidoreductase activity, acting on paired donors, with incorporation or reduction of molecular oxygen"/>
    <property type="evidence" value="ECO:0007669"/>
    <property type="project" value="InterPro"/>
</dbReference>
<keyword evidence="3" id="KW-0503">Monooxygenase</keyword>
<accession>A0A5N6KS88</accession>
<gene>
    <name evidence="6" type="ORF">FH972_022426</name>
</gene>
<dbReference type="GO" id="GO:0005506">
    <property type="term" value="F:iron ion binding"/>
    <property type="evidence" value="ECO:0007669"/>
    <property type="project" value="InterPro"/>
</dbReference>
<dbReference type="CDD" id="cd11060">
    <property type="entry name" value="CYP57A1-like"/>
    <property type="match status" value="1"/>
</dbReference>
<comment type="similarity">
    <text evidence="3">Belongs to the cytochrome P450 family.</text>
</comment>
<evidence type="ECO:0000256" key="4">
    <source>
        <dbReference type="SAM" id="MobiDB-lite"/>
    </source>
</evidence>
<feature type="transmembrane region" description="Helical" evidence="5">
    <location>
        <begin position="23"/>
        <end position="44"/>
    </location>
</feature>
<dbReference type="Proteomes" id="UP000327013">
    <property type="component" value="Unassembled WGS sequence"/>
</dbReference>
<dbReference type="InterPro" id="IPR050121">
    <property type="entry name" value="Cytochrome_P450_monoxygenase"/>
</dbReference>
<organism evidence="6 7">
    <name type="scientific">Carpinus fangiana</name>
    <dbReference type="NCBI Taxonomy" id="176857"/>
    <lineage>
        <taxon>Eukaryota</taxon>
        <taxon>Viridiplantae</taxon>
        <taxon>Streptophyta</taxon>
        <taxon>Embryophyta</taxon>
        <taxon>Tracheophyta</taxon>
        <taxon>Spermatophyta</taxon>
        <taxon>Magnoliopsida</taxon>
        <taxon>eudicotyledons</taxon>
        <taxon>Gunneridae</taxon>
        <taxon>Pentapetalae</taxon>
        <taxon>rosids</taxon>
        <taxon>fabids</taxon>
        <taxon>Fagales</taxon>
        <taxon>Betulaceae</taxon>
        <taxon>Carpinus</taxon>
    </lineage>
</organism>
<dbReference type="EMBL" id="VIBQ01000012">
    <property type="protein sequence ID" value="KAB8342828.1"/>
    <property type="molecule type" value="Genomic_DNA"/>
</dbReference>
<dbReference type="GO" id="GO:0020037">
    <property type="term" value="F:heme binding"/>
    <property type="evidence" value="ECO:0007669"/>
    <property type="project" value="InterPro"/>
</dbReference>
<dbReference type="PANTHER" id="PTHR24305">
    <property type="entry name" value="CYTOCHROME P450"/>
    <property type="match status" value="1"/>
</dbReference>
<keyword evidence="2 3" id="KW-0408">Iron</keyword>
<evidence type="ECO:0000256" key="2">
    <source>
        <dbReference type="PIRSR" id="PIRSR602401-1"/>
    </source>
</evidence>
<dbReference type="InterPro" id="IPR036396">
    <property type="entry name" value="Cyt_P450_sf"/>
</dbReference>
<dbReference type="InterPro" id="IPR017972">
    <property type="entry name" value="Cyt_P450_CS"/>
</dbReference>
<dbReference type="PRINTS" id="PR00463">
    <property type="entry name" value="EP450I"/>
</dbReference>
<dbReference type="InterPro" id="IPR001128">
    <property type="entry name" value="Cyt_P450"/>
</dbReference>
<dbReference type="GO" id="GO:0004497">
    <property type="term" value="F:monooxygenase activity"/>
    <property type="evidence" value="ECO:0007669"/>
    <property type="project" value="UniProtKB-KW"/>
</dbReference>
<dbReference type="InterPro" id="IPR002401">
    <property type="entry name" value="Cyt_P450_E_grp-I"/>
</dbReference>
<comment type="caution">
    <text evidence="6">The sequence shown here is derived from an EMBL/GenBank/DDBJ whole genome shotgun (WGS) entry which is preliminary data.</text>
</comment>